<feature type="domain" description="Spore germination GerAC-like C-terminal" evidence="9">
    <location>
        <begin position="206"/>
        <end position="366"/>
    </location>
</feature>
<dbReference type="PANTHER" id="PTHR35789">
    <property type="entry name" value="SPORE GERMINATION PROTEIN B3"/>
    <property type="match status" value="1"/>
</dbReference>
<dbReference type="InterPro" id="IPR008844">
    <property type="entry name" value="Spore_GerAC-like"/>
</dbReference>
<reference evidence="11 12" key="1">
    <citation type="submission" date="2024-02" db="EMBL/GenBank/DDBJ databases">
        <title>A nitrogen-fixing paenibacillus bacterium.</title>
        <authorList>
            <person name="Zhang W.L."/>
            <person name="Chen S.F."/>
        </authorList>
    </citation>
    <scope>NUCLEOTIDE SEQUENCE [LARGE SCALE GENOMIC DNA]</scope>
    <source>
        <strain evidence="11 12">M1</strain>
    </source>
</reference>
<accession>A0ABU7VV39</accession>
<feature type="domain" description="Spore germination protein N-terminal" evidence="10">
    <location>
        <begin position="23"/>
        <end position="195"/>
    </location>
</feature>
<evidence type="ECO:0000313" key="11">
    <source>
        <dbReference type="EMBL" id="MEF2967625.1"/>
    </source>
</evidence>
<dbReference type="Gene3D" id="3.30.300.210">
    <property type="entry name" value="Nutrient germinant receptor protein C, domain 3"/>
    <property type="match status" value="1"/>
</dbReference>
<dbReference type="EMBL" id="JAZHPZ010000009">
    <property type="protein sequence ID" value="MEF2967625.1"/>
    <property type="molecule type" value="Genomic_DNA"/>
</dbReference>
<evidence type="ECO:0000259" key="9">
    <source>
        <dbReference type="Pfam" id="PF05504"/>
    </source>
</evidence>
<comment type="caution">
    <text evidence="11">The sequence shown here is derived from an EMBL/GenBank/DDBJ whole genome shotgun (WGS) entry which is preliminary data.</text>
</comment>
<evidence type="ECO:0000256" key="8">
    <source>
        <dbReference type="SAM" id="SignalP"/>
    </source>
</evidence>
<dbReference type="Pfam" id="PF25198">
    <property type="entry name" value="Spore_GerAC_N"/>
    <property type="match status" value="1"/>
</dbReference>
<evidence type="ECO:0000256" key="3">
    <source>
        <dbReference type="ARBA" id="ARBA00022544"/>
    </source>
</evidence>
<keyword evidence="3" id="KW-0309">Germination</keyword>
<feature type="signal peptide" evidence="8">
    <location>
        <begin position="1"/>
        <end position="19"/>
    </location>
</feature>
<keyword evidence="7" id="KW-0449">Lipoprotein</keyword>
<evidence type="ECO:0000256" key="1">
    <source>
        <dbReference type="ARBA" id="ARBA00004635"/>
    </source>
</evidence>
<name>A0ABU7VV39_9BACL</name>
<sequence length="369" mass="41884">MKKSLLLLSIILASTSLSGCQFKDIDKRAFVLAIGIDRPENIEKQRKYEVTLKIAVPEGDPAKRSQASINITETAESVPEAIRLMKSRIDKEIDFSHCKVIVFGESFARDNLTPIVDWSSRRRDIQLIMLCAIGVPNARKVIETQPRNERLPGNALILSLGKEGSESPFTSTVYSFDLRRRVKERGIDPIMPIVEARNPDLLISDKTALFNKKKLVEILTTNETRLLNLLRSSNFRTSFHVMAEGTAFDYNLETFHSKYKIKERPNGQTTIQYRISGRAVTEESESGVPVDAAMMKAVSKAASEKLERDVMQLFKKIQASGLDPLGWGLRYSSRHWNNETEQQDWERLYPGLEFQVNADLEIKYTGMIL</sequence>
<gene>
    <name evidence="11" type="ORF">V3851_17490</name>
</gene>
<dbReference type="Pfam" id="PF05504">
    <property type="entry name" value="Spore_GerAC"/>
    <property type="match status" value="1"/>
</dbReference>
<evidence type="ECO:0000313" key="12">
    <source>
        <dbReference type="Proteomes" id="UP001306950"/>
    </source>
</evidence>
<feature type="chain" id="PRO_5047299395" evidence="8">
    <location>
        <begin position="20"/>
        <end position="369"/>
    </location>
</feature>
<evidence type="ECO:0000256" key="5">
    <source>
        <dbReference type="ARBA" id="ARBA00023136"/>
    </source>
</evidence>
<organism evidence="11 12">
    <name type="scientific">Paenibacillus haidiansis</name>
    <dbReference type="NCBI Taxonomy" id="1574488"/>
    <lineage>
        <taxon>Bacteria</taxon>
        <taxon>Bacillati</taxon>
        <taxon>Bacillota</taxon>
        <taxon>Bacilli</taxon>
        <taxon>Bacillales</taxon>
        <taxon>Paenibacillaceae</taxon>
        <taxon>Paenibacillus</taxon>
    </lineage>
</organism>
<dbReference type="InterPro" id="IPR046953">
    <property type="entry name" value="Spore_GerAC-like_C"/>
</dbReference>
<keyword evidence="4 8" id="KW-0732">Signal</keyword>
<keyword evidence="5" id="KW-0472">Membrane</keyword>
<keyword evidence="6" id="KW-0564">Palmitate</keyword>
<dbReference type="InterPro" id="IPR038501">
    <property type="entry name" value="Spore_GerAC_C_sf"/>
</dbReference>
<dbReference type="RefSeq" id="WP_331847844.1">
    <property type="nucleotide sequence ID" value="NZ_JAZHPZ010000009.1"/>
</dbReference>
<proteinExistence type="inferred from homology"/>
<dbReference type="PROSITE" id="PS51257">
    <property type="entry name" value="PROKAR_LIPOPROTEIN"/>
    <property type="match status" value="1"/>
</dbReference>
<dbReference type="Proteomes" id="UP001306950">
    <property type="component" value="Unassembled WGS sequence"/>
</dbReference>
<evidence type="ECO:0000256" key="6">
    <source>
        <dbReference type="ARBA" id="ARBA00023139"/>
    </source>
</evidence>
<evidence type="ECO:0000256" key="2">
    <source>
        <dbReference type="ARBA" id="ARBA00007886"/>
    </source>
</evidence>
<evidence type="ECO:0000256" key="4">
    <source>
        <dbReference type="ARBA" id="ARBA00022729"/>
    </source>
</evidence>
<dbReference type="PANTHER" id="PTHR35789:SF1">
    <property type="entry name" value="SPORE GERMINATION PROTEIN B3"/>
    <property type="match status" value="1"/>
</dbReference>
<evidence type="ECO:0000256" key="7">
    <source>
        <dbReference type="ARBA" id="ARBA00023288"/>
    </source>
</evidence>
<protein>
    <submittedName>
        <fullName evidence="11">Ger(X)C family spore germination protein</fullName>
    </submittedName>
</protein>
<comment type="subcellular location">
    <subcellularLocation>
        <location evidence="1">Membrane</location>
        <topology evidence="1">Lipid-anchor</topology>
    </subcellularLocation>
</comment>
<dbReference type="InterPro" id="IPR057336">
    <property type="entry name" value="GerAC_N"/>
</dbReference>
<comment type="similarity">
    <text evidence="2">Belongs to the GerABKC lipoprotein family.</text>
</comment>
<evidence type="ECO:0000259" key="10">
    <source>
        <dbReference type="Pfam" id="PF25198"/>
    </source>
</evidence>
<dbReference type="NCBIfam" id="TIGR02887">
    <property type="entry name" value="spore_ger_x_C"/>
    <property type="match status" value="1"/>
</dbReference>
<keyword evidence="12" id="KW-1185">Reference proteome</keyword>